<sequence>MKHFSEIAYKYLKSQKKRSVLTIIGIILSVALFTSIGTLVNSYRENEIKNIIETQGNYHIKFKGVKGNKVSQVISHTNFDKAGVVGIEGNGLIGRTTEEEKKKNPETPNYRYLSIESYDEDALSTLPIVMKDGRMPKNKDEIALEENSFKYLPKDLKIGDKLELDIVKRYDAGGKELVDANYWDTNETIKPVEKRSYTLTGILKSQFYFSDGYIFKAITLPSQEKTYDANKNYNIYAHMKKIDSAYETGMKIARDFKLYDEEPERLIEYNNRLLTLKGKGLYANVNDSLTLIVAFLVVLVVISTILVIYNIFQISVMERITQIGIIRSIGASPEQVRNMVLKEAITLSLIGIPLGIISGLLASKVLVYILSSTSFASFKGMDMYINAKVIITSFILGAVTIYFSARKPAKLAGKISPLEAVRNTGSIKKERFKRMRSSFLIRKLFGVEGELAYKNIRRNRRRFTVTVASLVISIVLFIVFNSFMNYTMRSNPSNVDYIFDLQLRKSGGEKNGFDDNYLKKLNSQEFIRKAYKQNINYTPAFIQSNKFNMDYIEKSRRVLNTIYNIHGEKYVYFNQASLYGYDKDFLETTKNHLIEGEINEDEINKVNGIILVQDSRVYNPSEEKIYKINPTNLKVGDEVILDANQNIMKSYDEEKKFPEITKSNKFKIVAIADTVPVTISREDPINFITTEKVYAKAIETEKFSQINIILNENVDRNKALDELKSYISNDKGISMEDFYERAKRDRQSKLIMSVFLYGFVTIIVLIGSLNILNTINTNLLLRRREFASLKAIGMSQQQVKRQVWMEGLIYGIIAAFWGSIIGSILSYIMYKIFGMMSTFDYKIPWIGMLIGGVGTIIITLLSSYPPLKKINTSNIIETIKMEE</sequence>
<dbReference type="PANTHER" id="PTHR30572">
    <property type="entry name" value="MEMBRANE COMPONENT OF TRANSPORTER-RELATED"/>
    <property type="match status" value="1"/>
</dbReference>
<dbReference type="OrthoDB" id="9793166at2"/>
<evidence type="ECO:0000256" key="2">
    <source>
        <dbReference type="ARBA" id="ARBA00022475"/>
    </source>
</evidence>
<keyword evidence="10" id="KW-1185">Reference proteome</keyword>
<feature type="domain" description="ABC3 transporter permease C-terminal" evidence="8">
    <location>
        <begin position="759"/>
        <end position="874"/>
    </location>
</feature>
<dbReference type="STRING" id="1121298.SAMN05444401_0469"/>
<keyword evidence="4 7" id="KW-1133">Transmembrane helix</keyword>
<feature type="transmembrane region" description="Helical" evidence="7">
    <location>
        <begin position="347"/>
        <end position="371"/>
    </location>
</feature>
<evidence type="ECO:0000256" key="4">
    <source>
        <dbReference type="ARBA" id="ARBA00022989"/>
    </source>
</evidence>
<feature type="transmembrane region" description="Helical" evidence="7">
    <location>
        <begin position="808"/>
        <end position="830"/>
    </location>
</feature>
<feature type="transmembrane region" description="Helical" evidence="7">
    <location>
        <begin position="20"/>
        <end position="40"/>
    </location>
</feature>
<keyword evidence="2" id="KW-1003">Cell membrane</keyword>
<feature type="transmembrane region" description="Helical" evidence="7">
    <location>
        <begin position="750"/>
        <end position="772"/>
    </location>
</feature>
<keyword evidence="3 7" id="KW-0812">Transmembrane</keyword>
<dbReference type="PANTHER" id="PTHR30572:SF4">
    <property type="entry name" value="ABC TRANSPORTER PERMEASE YTRF"/>
    <property type="match status" value="1"/>
</dbReference>
<keyword evidence="5 7" id="KW-0472">Membrane</keyword>
<comment type="subcellular location">
    <subcellularLocation>
        <location evidence="1">Cell membrane</location>
        <topology evidence="1">Multi-pass membrane protein</topology>
    </subcellularLocation>
</comment>
<protein>
    <submittedName>
        <fullName evidence="9">Putative ABC transport system permease protein</fullName>
    </submittedName>
</protein>
<dbReference type="InterPro" id="IPR003838">
    <property type="entry name" value="ABC3_permease_C"/>
</dbReference>
<evidence type="ECO:0000256" key="5">
    <source>
        <dbReference type="ARBA" id="ARBA00023136"/>
    </source>
</evidence>
<feature type="transmembrane region" description="Helical" evidence="7">
    <location>
        <begin position="383"/>
        <end position="405"/>
    </location>
</feature>
<name>A0A1M6PB68_9CLOT</name>
<comment type="similarity">
    <text evidence="6">Belongs to the ABC-4 integral membrane protein family.</text>
</comment>
<dbReference type="Pfam" id="PF02687">
    <property type="entry name" value="FtsX"/>
    <property type="match status" value="2"/>
</dbReference>
<proteinExistence type="inferred from homology"/>
<evidence type="ECO:0000259" key="8">
    <source>
        <dbReference type="Pfam" id="PF02687"/>
    </source>
</evidence>
<feature type="domain" description="ABC3 transporter permease C-terminal" evidence="8">
    <location>
        <begin position="295"/>
        <end position="417"/>
    </location>
</feature>
<gene>
    <name evidence="9" type="ORF">SAMN05444401_0469</name>
</gene>
<organism evidence="9 10">
    <name type="scientific">Clostridium amylolyticum</name>
    <dbReference type="NCBI Taxonomy" id="1121298"/>
    <lineage>
        <taxon>Bacteria</taxon>
        <taxon>Bacillati</taxon>
        <taxon>Bacillota</taxon>
        <taxon>Clostridia</taxon>
        <taxon>Eubacteriales</taxon>
        <taxon>Clostridiaceae</taxon>
        <taxon>Clostridium</taxon>
    </lineage>
</organism>
<evidence type="ECO:0000256" key="3">
    <source>
        <dbReference type="ARBA" id="ARBA00022692"/>
    </source>
</evidence>
<dbReference type="RefSeq" id="WP_073012742.1">
    <property type="nucleotide sequence ID" value="NZ_FQZO01000015.1"/>
</dbReference>
<evidence type="ECO:0000256" key="1">
    <source>
        <dbReference type="ARBA" id="ARBA00004651"/>
    </source>
</evidence>
<dbReference type="GO" id="GO:0005886">
    <property type="term" value="C:plasma membrane"/>
    <property type="evidence" value="ECO:0007669"/>
    <property type="project" value="UniProtKB-SubCell"/>
</dbReference>
<evidence type="ECO:0000256" key="6">
    <source>
        <dbReference type="ARBA" id="ARBA00038076"/>
    </source>
</evidence>
<feature type="transmembrane region" description="Helical" evidence="7">
    <location>
        <begin position="463"/>
        <end position="484"/>
    </location>
</feature>
<dbReference type="InterPro" id="IPR050250">
    <property type="entry name" value="Macrolide_Exporter_MacB"/>
</dbReference>
<evidence type="ECO:0000313" key="10">
    <source>
        <dbReference type="Proteomes" id="UP000184080"/>
    </source>
</evidence>
<feature type="transmembrane region" description="Helical" evidence="7">
    <location>
        <begin position="842"/>
        <end position="861"/>
    </location>
</feature>
<feature type="transmembrane region" description="Helical" evidence="7">
    <location>
        <begin position="289"/>
        <end position="312"/>
    </location>
</feature>
<reference evidence="9 10" key="1">
    <citation type="submission" date="2016-11" db="EMBL/GenBank/DDBJ databases">
        <authorList>
            <person name="Jaros S."/>
            <person name="Januszkiewicz K."/>
            <person name="Wedrychowicz H."/>
        </authorList>
    </citation>
    <scope>NUCLEOTIDE SEQUENCE [LARGE SCALE GENOMIC DNA]</scope>
    <source>
        <strain evidence="9 10">DSM 21864</strain>
    </source>
</reference>
<evidence type="ECO:0000313" key="9">
    <source>
        <dbReference type="EMBL" id="SHK05164.1"/>
    </source>
</evidence>
<dbReference type="GO" id="GO:0022857">
    <property type="term" value="F:transmembrane transporter activity"/>
    <property type="evidence" value="ECO:0007669"/>
    <property type="project" value="TreeGrafter"/>
</dbReference>
<evidence type="ECO:0000256" key="7">
    <source>
        <dbReference type="SAM" id="Phobius"/>
    </source>
</evidence>
<dbReference type="Proteomes" id="UP000184080">
    <property type="component" value="Unassembled WGS sequence"/>
</dbReference>
<accession>A0A1M6PB68</accession>
<dbReference type="AlphaFoldDB" id="A0A1M6PB68"/>
<dbReference type="EMBL" id="FQZO01000015">
    <property type="protein sequence ID" value="SHK05164.1"/>
    <property type="molecule type" value="Genomic_DNA"/>
</dbReference>